<accession>A0ACC2NF86</accession>
<evidence type="ECO:0000313" key="2">
    <source>
        <dbReference type="Proteomes" id="UP001239111"/>
    </source>
</evidence>
<proteinExistence type="predicted"/>
<reference evidence="1" key="1">
    <citation type="submission" date="2023-04" db="EMBL/GenBank/DDBJ databases">
        <title>A chromosome-level genome assembly of the parasitoid wasp Eretmocerus hayati.</title>
        <authorList>
            <person name="Zhong Y."/>
            <person name="Liu S."/>
            <person name="Liu Y."/>
        </authorList>
    </citation>
    <scope>NUCLEOTIDE SEQUENCE</scope>
    <source>
        <strain evidence="1">ZJU_SS_LIU_2023</strain>
    </source>
</reference>
<dbReference type="Proteomes" id="UP001239111">
    <property type="component" value="Chromosome 3"/>
</dbReference>
<sequence>MSLGLEQFSRAEMFAGDQGKHSLPLMLGVGLDHHQNQQHQSLKLAGVSMMPADWSNNMSSAIVVKQEPQQHLQEDRNNDSGISPGHYESESGSPQSQPRATSEGCSSPNSTCSSSLVDSSGFGAIQHHLKQQQQQQQAQPMGSYVFSSPGLHSGSLSMLYSQMQQHSYPTSSSASLPDNSDVGSPSSACSGNDMSTNAPDDSKLNVRLSPNPLQCPLCTFSCQSRLQFTEHLTRHCSTSSSPTPDEFVKSVMDQLTRGGTVGCSPDDIKRLTPSPMLLNESNVPSTDNSTSTPPDDSVSNSKVVGEGDFDDEPGLRVPRVNSQGRVKTFKCKQCTYVGITKIDFWEHCRIHIRKEKLLECPKCPFVTEYKHHLEYHLRNHMGVKPYKCDQCDYSCVNKSMLNSHLKSHSGVYQFRCSQCSYCSKYCHSLKIHLRRYGHEPAMVLNPDGTPNPLPIVDVYGKKRGPKSKTPGGSPGKKEQRQQRQQSQSPGSAKSGHQVASRSTSPQVPTITSFAPGPDSPHSSSSSSIDANLSMHPTPIAPRPVAPVIATGPLAQVQQAQMAPVLFSTTQLGAVNGFATGLGLTLGANPMFGFPFNPQGLIAVGLTSPQSVGQFATTTGNQLNAGCLFFASPGQTLQQPQQQQLVVVNQSVLGNDEAPQDLSRKPKKESAVTEVETPAPSASAMPLDLTVSATVAPSSPTELPAKSSNRRKGKAFKLDRSSFH</sequence>
<name>A0ACC2NF86_9HYME</name>
<gene>
    <name evidence="1" type="ORF">QAD02_000857</name>
</gene>
<protein>
    <submittedName>
        <fullName evidence="1">Uncharacterized protein</fullName>
    </submittedName>
</protein>
<comment type="caution">
    <text evidence="1">The sequence shown here is derived from an EMBL/GenBank/DDBJ whole genome shotgun (WGS) entry which is preliminary data.</text>
</comment>
<dbReference type="EMBL" id="CM056743">
    <property type="protein sequence ID" value="KAJ8669598.1"/>
    <property type="molecule type" value="Genomic_DNA"/>
</dbReference>
<evidence type="ECO:0000313" key="1">
    <source>
        <dbReference type="EMBL" id="KAJ8669598.1"/>
    </source>
</evidence>
<organism evidence="1 2">
    <name type="scientific">Eretmocerus hayati</name>
    <dbReference type="NCBI Taxonomy" id="131215"/>
    <lineage>
        <taxon>Eukaryota</taxon>
        <taxon>Metazoa</taxon>
        <taxon>Ecdysozoa</taxon>
        <taxon>Arthropoda</taxon>
        <taxon>Hexapoda</taxon>
        <taxon>Insecta</taxon>
        <taxon>Pterygota</taxon>
        <taxon>Neoptera</taxon>
        <taxon>Endopterygota</taxon>
        <taxon>Hymenoptera</taxon>
        <taxon>Apocrita</taxon>
        <taxon>Proctotrupomorpha</taxon>
        <taxon>Chalcidoidea</taxon>
        <taxon>Aphelinidae</taxon>
        <taxon>Aphelininae</taxon>
        <taxon>Eretmocerus</taxon>
    </lineage>
</organism>
<keyword evidence="2" id="KW-1185">Reference proteome</keyword>